<keyword evidence="2" id="KW-1185">Reference proteome</keyword>
<dbReference type="Pfam" id="PF09996">
    <property type="entry name" value="DUF2237"/>
    <property type="match status" value="1"/>
</dbReference>
<accession>A0A6L7G3K2</accession>
<evidence type="ECO:0000313" key="1">
    <source>
        <dbReference type="EMBL" id="MXN18262.1"/>
    </source>
</evidence>
<gene>
    <name evidence="1" type="ORF">GR170_10475</name>
</gene>
<comment type="caution">
    <text evidence="1">The sequence shown here is derived from an EMBL/GenBank/DDBJ whole genome shotgun (WGS) entry which is preliminary data.</text>
</comment>
<dbReference type="AlphaFoldDB" id="A0A6L7G3K2"/>
<dbReference type="Gene3D" id="3.30.56.110">
    <property type="entry name" value="Protein of unknown function DUF2237"/>
    <property type="match status" value="1"/>
</dbReference>
<dbReference type="InterPro" id="IPR018714">
    <property type="entry name" value="DUF2237"/>
</dbReference>
<organism evidence="1 2">
    <name type="scientific">Pseudooceanicola albus</name>
    <dbReference type="NCBI Taxonomy" id="2692189"/>
    <lineage>
        <taxon>Bacteria</taxon>
        <taxon>Pseudomonadati</taxon>
        <taxon>Pseudomonadota</taxon>
        <taxon>Alphaproteobacteria</taxon>
        <taxon>Rhodobacterales</taxon>
        <taxon>Paracoccaceae</taxon>
        <taxon>Pseudooceanicola</taxon>
    </lineage>
</organism>
<name>A0A6L7G3K2_9RHOB</name>
<dbReference type="EMBL" id="WUMU01000010">
    <property type="protein sequence ID" value="MXN18262.1"/>
    <property type="molecule type" value="Genomic_DNA"/>
</dbReference>
<evidence type="ECO:0000313" key="2">
    <source>
        <dbReference type="Proteomes" id="UP000477911"/>
    </source>
</evidence>
<proteinExistence type="predicted"/>
<dbReference type="PANTHER" id="PTHR37466">
    <property type="entry name" value="SLR1628 PROTEIN"/>
    <property type="match status" value="1"/>
</dbReference>
<dbReference type="PANTHER" id="PTHR37466:SF1">
    <property type="entry name" value="SLR1628 PROTEIN"/>
    <property type="match status" value="1"/>
</dbReference>
<dbReference type="Proteomes" id="UP000477911">
    <property type="component" value="Unassembled WGS sequence"/>
</dbReference>
<protein>
    <submittedName>
        <fullName evidence="1">DUF2237 family protein</fullName>
    </submittedName>
</protein>
<dbReference type="RefSeq" id="WP_160894392.1">
    <property type="nucleotide sequence ID" value="NZ_WUMU01000010.1"/>
</dbReference>
<reference evidence="1 2" key="1">
    <citation type="submission" date="2019-12" db="EMBL/GenBank/DDBJ databases">
        <authorList>
            <person name="Li M."/>
        </authorList>
    </citation>
    <scope>NUCLEOTIDE SEQUENCE [LARGE SCALE GENOMIC DNA]</scope>
    <source>
        <strain evidence="1 2">GBMRC 2024</strain>
    </source>
</reference>
<sequence length="133" mass="14391">MIPRAPSVNVLGTELEACSRDPVTGFFRDGHCNTCAQDTGSHTVCAVMTDEFLAFSKYVGNDLSTPRPEYQFQGLKSGDRWCLCAARFLQAHDEGCAPLVRLAATHARALEVVPMEVLALYSEDPAQGGAREG</sequence>